<dbReference type="AlphaFoldDB" id="A0A8T0VZL8"/>
<name>A0A8T0VZL8_PANVG</name>
<protein>
    <recommendedName>
        <fullName evidence="2">KIB1-4 beta-propeller domain-containing protein</fullName>
    </recommendedName>
</protein>
<dbReference type="EMBL" id="CM029039">
    <property type="protein sequence ID" value="KAG2640588.1"/>
    <property type="molecule type" value="Genomic_DNA"/>
</dbReference>
<dbReference type="InterPro" id="IPR005174">
    <property type="entry name" value="KIB1-4_b-propeller"/>
</dbReference>
<feature type="domain" description="KIB1-4 beta-propeller" evidence="2">
    <location>
        <begin position="90"/>
        <end position="342"/>
    </location>
</feature>
<dbReference type="SUPFAM" id="SSF63829">
    <property type="entry name" value="Calcium-dependent phosphotriesterase"/>
    <property type="match status" value="1"/>
</dbReference>
<dbReference type="Proteomes" id="UP000823388">
    <property type="component" value="Chromosome 2K"/>
</dbReference>
<evidence type="ECO:0000259" key="2">
    <source>
        <dbReference type="Pfam" id="PF03478"/>
    </source>
</evidence>
<feature type="region of interest" description="Disordered" evidence="1">
    <location>
        <begin position="395"/>
        <end position="425"/>
    </location>
</feature>
<gene>
    <name evidence="3" type="ORF">PVAP13_2KG100400</name>
</gene>
<organism evidence="3 4">
    <name type="scientific">Panicum virgatum</name>
    <name type="common">Blackwell switchgrass</name>
    <dbReference type="NCBI Taxonomy" id="38727"/>
    <lineage>
        <taxon>Eukaryota</taxon>
        <taxon>Viridiplantae</taxon>
        <taxon>Streptophyta</taxon>
        <taxon>Embryophyta</taxon>
        <taxon>Tracheophyta</taxon>
        <taxon>Spermatophyta</taxon>
        <taxon>Magnoliopsida</taxon>
        <taxon>Liliopsida</taxon>
        <taxon>Poales</taxon>
        <taxon>Poaceae</taxon>
        <taxon>PACMAD clade</taxon>
        <taxon>Panicoideae</taxon>
        <taxon>Panicodae</taxon>
        <taxon>Paniceae</taxon>
        <taxon>Panicinae</taxon>
        <taxon>Panicum</taxon>
        <taxon>Panicum sect. Hiantes</taxon>
    </lineage>
</organism>
<keyword evidence="4" id="KW-1185">Reference proteome</keyword>
<dbReference type="Pfam" id="PF03478">
    <property type="entry name" value="Beta-prop_KIB1-4"/>
    <property type="match status" value="1"/>
</dbReference>
<evidence type="ECO:0000313" key="3">
    <source>
        <dbReference type="EMBL" id="KAG2640588.1"/>
    </source>
</evidence>
<reference evidence="3" key="1">
    <citation type="submission" date="2020-05" db="EMBL/GenBank/DDBJ databases">
        <title>WGS assembly of Panicum virgatum.</title>
        <authorList>
            <person name="Lovell J.T."/>
            <person name="Jenkins J."/>
            <person name="Shu S."/>
            <person name="Juenger T.E."/>
            <person name="Schmutz J."/>
        </authorList>
    </citation>
    <scope>NUCLEOTIDE SEQUENCE</scope>
    <source>
        <strain evidence="3">AP13</strain>
    </source>
</reference>
<evidence type="ECO:0000313" key="4">
    <source>
        <dbReference type="Proteomes" id="UP000823388"/>
    </source>
</evidence>
<comment type="caution">
    <text evidence="3">The sequence shown here is derived from an EMBL/GenBank/DDBJ whole genome shotgun (WGS) entry which is preliminary data.</text>
</comment>
<dbReference type="PANTHER" id="PTHR33165">
    <property type="entry name" value="F-BOX DOMAIN CONTAINING PROTEIN-LIKE-RELATED"/>
    <property type="match status" value="1"/>
</dbReference>
<dbReference type="PANTHER" id="PTHR33165:SF30">
    <property type="entry name" value="DUF295 DOMAIN-CONTAINING PROTEIN"/>
    <property type="match status" value="1"/>
</dbReference>
<evidence type="ECO:0000256" key="1">
    <source>
        <dbReference type="SAM" id="MobiDB-lite"/>
    </source>
</evidence>
<feature type="compositionally biased region" description="Acidic residues" evidence="1">
    <location>
        <begin position="402"/>
        <end position="425"/>
    </location>
</feature>
<proteinExistence type="predicted"/>
<sequence>MASKLPTQKRAASRDWTSLPFDIYTNVGERLLAAGDIDYYMAFRAASHNWRSATKDYPEKADYSDPTRFQPSKWALLGQPQGDLITLVNVDTGRLLRKSIPLLRNYFFIGATGGGLLLLGEATEPHRARVLNPFTGSIARFKAPAPAVGVRAVAVTKAPLMVFVSGDDGSIMWADQNSESFKCYWSSSIYNSLTCMTSFTGLVYATDQQGAVIVSAVAGAAAGERRPRSALTVSMDTMIPCLDTSLDTSHLAWLSTGKYYLVESGGDLLLVTRPPYLFASTNNHVPVVVHRIDTERKVLEPVSSIGSRAIFAGPVKCLSIDADKFRGIKGGCIYFVEPLLLRGVDYKAPTMNVFHVANGWCPQEGCFRPVTLIQVLADYCRSVHYSELFEIEARESGLDLSSDSESDESSYSETDDEALFFEPDE</sequence>
<accession>A0A8T0VZL8</accession>